<organism evidence="2 3">
    <name type="scientific">Strongyloides papillosus</name>
    <name type="common">Intestinal threadworm</name>
    <dbReference type="NCBI Taxonomy" id="174720"/>
    <lineage>
        <taxon>Eukaryota</taxon>
        <taxon>Metazoa</taxon>
        <taxon>Ecdysozoa</taxon>
        <taxon>Nematoda</taxon>
        <taxon>Chromadorea</taxon>
        <taxon>Rhabditida</taxon>
        <taxon>Tylenchina</taxon>
        <taxon>Panagrolaimomorpha</taxon>
        <taxon>Strongyloidoidea</taxon>
        <taxon>Strongyloididae</taxon>
        <taxon>Strongyloides</taxon>
    </lineage>
</organism>
<name>A0A0N5BWK4_STREA</name>
<dbReference type="AlphaFoldDB" id="A0A0N5BWK4"/>
<keyword evidence="2" id="KW-1185">Reference proteome</keyword>
<dbReference type="Proteomes" id="UP000046392">
    <property type="component" value="Unplaced"/>
</dbReference>
<feature type="transmembrane region" description="Helical" evidence="1">
    <location>
        <begin position="240"/>
        <end position="257"/>
    </location>
</feature>
<accession>A0A0N5BWK4</accession>
<dbReference type="WBParaSite" id="SPAL_0001019900.1">
    <property type="protein sequence ID" value="SPAL_0001019900.1"/>
    <property type="gene ID" value="SPAL_0001019900"/>
</dbReference>
<evidence type="ECO:0000313" key="2">
    <source>
        <dbReference type="Proteomes" id="UP000046392"/>
    </source>
</evidence>
<reference evidence="3" key="1">
    <citation type="submission" date="2017-02" db="UniProtKB">
        <authorList>
            <consortium name="WormBaseParasite"/>
        </authorList>
    </citation>
    <scope>IDENTIFICATION</scope>
</reference>
<keyword evidence="1" id="KW-0472">Membrane</keyword>
<keyword evidence="1" id="KW-0812">Transmembrane</keyword>
<protein>
    <submittedName>
        <fullName evidence="3">WD_REPEATS_REGION domain-containing protein</fullName>
    </submittedName>
</protein>
<evidence type="ECO:0000313" key="3">
    <source>
        <dbReference type="WBParaSite" id="SPAL_0001019900.1"/>
    </source>
</evidence>
<proteinExistence type="predicted"/>
<sequence length="258" mass="29528">MNIATASNRPLSIEDIIIANAKEIERLHFWNESTKVDKDNKNDTFQKSNNGNKEIGNLSQITGKELLIANANSDGTISFFEKNDDKSIQSFDNIKTDNKINEASAPSFNMKDKSNLNNETVSVKISENDKHNSLKIVDGSKNSNQDTKIKKEKFDFFIRSVNFKNTSNNKYNEMSFVEEEDKFSTLQPLIMNNINQIGKSNQDNKEIESQKFVDSNHTSSLQIMLFNQQNSGKTVYCFNVQHYSIFIIFVLSYFTLLK</sequence>
<keyword evidence="1" id="KW-1133">Transmembrane helix</keyword>
<evidence type="ECO:0000256" key="1">
    <source>
        <dbReference type="SAM" id="Phobius"/>
    </source>
</evidence>